<dbReference type="InterPro" id="IPR045090">
    <property type="entry name" value="Pept_M3A_M3B"/>
</dbReference>
<keyword evidence="4 8" id="KW-0479">Metal-binding</keyword>
<dbReference type="GO" id="GO:0005758">
    <property type="term" value="C:mitochondrial intermembrane space"/>
    <property type="evidence" value="ECO:0007669"/>
    <property type="project" value="TreeGrafter"/>
</dbReference>
<reference evidence="13" key="1">
    <citation type="submission" date="2020-11" db="EMBL/GenBank/DDBJ databases">
        <authorList>
            <person name="Tran Van P."/>
        </authorList>
    </citation>
    <scope>NUCLEOTIDE SEQUENCE</scope>
</reference>
<dbReference type="EMBL" id="OA882528">
    <property type="protein sequence ID" value="CAD7275844.1"/>
    <property type="molecule type" value="Genomic_DNA"/>
</dbReference>
<dbReference type="GO" id="GO:0006508">
    <property type="term" value="P:proteolysis"/>
    <property type="evidence" value="ECO:0007669"/>
    <property type="project" value="UniProtKB-KW"/>
</dbReference>
<dbReference type="Gene3D" id="1.20.1050.40">
    <property type="entry name" value="Endopeptidase. Chain P, domain 1"/>
    <property type="match status" value="1"/>
</dbReference>
<feature type="domain" description="Vps53 C-terminal" evidence="12">
    <location>
        <begin position="684"/>
        <end position="764"/>
    </location>
</feature>
<proteinExistence type="inferred from homology"/>
<keyword evidence="7 8" id="KW-0482">Metalloprotease</keyword>
<keyword evidence="9" id="KW-0175">Coiled coil</keyword>
<dbReference type="Gene3D" id="3.40.390.10">
    <property type="entry name" value="Collagenase (Catalytic Domain)"/>
    <property type="match status" value="1"/>
</dbReference>
<sequence length="1567" mass="178777">MEVLVKVFDALDASEHGSRVNIGAVVDALFPDVESLTSCVDSVIGKCSERLKEIRLDLKAAVFRELERPAGDPKAELLRARAELARALETHRGTKAIAEDLQKSCTAIRDDEESVNLRVGIEKLNTALKTLIGIRSLVAGLNSLWFMLAEGDVRGMKLGLDGLKKTLDGFESYKMDTMAKHYFSDYEIMTAKVGEKVQEEFLNAVKHCASIEPDIEKLGWGCRLIDDCLNGTIRDNVIITVCDHMLMDYERLFADREKGWLDEIEQRFLWFHQCANRYNAKWSKIFPEAWRVPPTLAKRFCCLTCTQLEGIMSARKSDLSSRLLVESVRKCIGFHRYLHARFIDEVEEFPGNDCSAWEEDSKLPPVPENSPFQAAITKCFIPFFYVYVDRQDLELQARMRSYADLVLRKGFPLTKTENTASSCVHPSAVDLFLFFRRALAQCSQVTQGQNMFALSSVFQRHLRDYAEKVLMPQLPVKEKSMTTSSSSRPSGLQASLMESSRLSANLVMNIQNLVKDTSVGESLFGPKEVCDSEAEKIPSFDVSRVCCILCTAEYCLETCSQLEGKIKEMLEPSYTENVNYSAETKCFNSVISDSVDILVEEFVRRCEQVFARTFRSQESKRNASRSIGEELAKAIGEDVHTVRELLSSSRRFFINFLAKFVAQVIPEFIRDLFIVDRDEMEKQVESVRSFLMSLPNYGDDCGVSAPASYIHGVNSGLKRAEIIVMMAKMQMTDDIRRFVRSYISFSGDTCNAADFQKILELKGLNMWQRNRVMNNFKLLSANILKRRVLPESALVKIISYSSNDAFEESDLPEREKKLQEQAKLRGAEIASKASWLKELESFPQVPSGPMSHARRFFAASVKRSYCPIPSFAPAKNMENKKVKPEGVYFDWEYNLSPDKMEAVLDDLMARVRAKYDEVAKVKPEEANQDNVLKALDDIDNLAGMEYYPIMAANHFAVSPGHTKVSAECAKKWNDFEVEMSMRRDIFDVLVAFNAKLDKLVLSPEAKRFLEKLIFDGKRHGLHLVQEDRDKMEKLQKELAKLKLDFRRNLDENDTVMHLKKEELDGVPAVTLDTMEKTPDGLYIVTMNNPHVRPILRSCTVAETRKKVLRTNFSRCSEANGPILQRMLKLRHEKAQLLGYKTHADFVLENRMAKTASKVDDFLQNLVCDLDPLWKKEQRNWLRLRQRLPKTNEMPGRIDVLGSLDETDSMEDECQSSEPIADWDYSFLLNLSNQKQYHVDHKLIQEYFQSDLVVPGVLRIFETILGLKFSHVPDAPVWHKSVNMYEVKDAATNQRMGYFFLDLYPRDGKYGHAAMFELQPHWTTPDNKIMQPICAVVSNFTPPTANLPSLLTHGEVTTFFHEFGHVMHEICRRNKFYAFGLNGVDTDFVEAPSQMLENWAWEPKIIKDLSKHYQTGKQMPDHIIRSLVKSHSANAGGLTLRQILLSRLDQEIHFGDGSVNAEKVHRDLQKVLLGIEPLEGTNFPAHFGHLAGGYDASYYGYLWSEVFSADMYESTFKQEGMMNPETGMRYRKTILEPGGARDPQDMLKEFLGREPSDRAFLKSKGIIR</sequence>
<accession>A0A7R9BI94</accession>
<evidence type="ECO:0000256" key="3">
    <source>
        <dbReference type="ARBA" id="ARBA00022670"/>
    </source>
</evidence>
<gene>
    <name evidence="13" type="ORF">NMOB1V02_LOCUS3630</name>
</gene>
<comment type="cofactor">
    <cofactor evidence="8">
        <name>Zn(2+)</name>
        <dbReference type="ChEBI" id="CHEBI:29105"/>
    </cofactor>
    <text evidence="8">Binds 1 zinc ion.</text>
</comment>
<keyword evidence="14" id="KW-1185">Reference proteome</keyword>
<evidence type="ECO:0000256" key="8">
    <source>
        <dbReference type="RuleBase" id="RU003435"/>
    </source>
</evidence>
<dbReference type="InterPro" id="IPR031745">
    <property type="entry name" value="Vps53_C"/>
</dbReference>
<evidence type="ECO:0000256" key="1">
    <source>
        <dbReference type="ARBA" id="ARBA00006040"/>
    </source>
</evidence>
<dbReference type="GO" id="GO:0046872">
    <property type="term" value="F:metal ion binding"/>
    <property type="evidence" value="ECO:0007669"/>
    <property type="project" value="UniProtKB-UniRule"/>
</dbReference>
<dbReference type="InterPro" id="IPR024077">
    <property type="entry name" value="Neurolysin/TOP_dom2"/>
</dbReference>
<organism evidence="13">
    <name type="scientific">Notodromas monacha</name>
    <dbReference type="NCBI Taxonomy" id="399045"/>
    <lineage>
        <taxon>Eukaryota</taxon>
        <taxon>Metazoa</taxon>
        <taxon>Ecdysozoa</taxon>
        <taxon>Arthropoda</taxon>
        <taxon>Crustacea</taxon>
        <taxon>Oligostraca</taxon>
        <taxon>Ostracoda</taxon>
        <taxon>Podocopa</taxon>
        <taxon>Podocopida</taxon>
        <taxon>Cypridocopina</taxon>
        <taxon>Cypridoidea</taxon>
        <taxon>Cyprididae</taxon>
        <taxon>Notodromas</taxon>
    </lineage>
</organism>
<feature type="domain" description="Vps53 N-terminal" evidence="11">
    <location>
        <begin position="26"/>
        <end position="403"/>
    </location>
</feature>
<evidence type="ECO:0000313" key="14">
    <source>
        <dbReference type="Proteomes" id="UP000678499"/>
    </source>
</evidence>
<evidence type="ECO:0000256" key="4">
    <source>
        <dbReference type="ARBA" id="ARBA00022723"/>
    </source>
</evidence>
<dbReference type="EMBL" id="CAJPEX010000491">
    <property type="protein sequence ID" value="CAG0915996.1"/>
    <property type="molecule type" value="Genomic_DNA"/>
</dbReference>
<evidence type="ECO:0000256" key="6">
    <source>
        <dbReference type="ARBA" id="ARBA00022833"/>
    </source>
</evidence>
<keyword evidence="3 8" id="KW-0645">Protease</keyword>
<evidence type="ECO:0000256" key="9">
    <source>
        <dbReference type="SAM" id="Coils"/>
    </source>
</evidence>
<dbReference type="SUPFAM" id="SSF55486">
    <property type="entry name" value="Metalloproteases ('zincins'), catalytic domain"/>
    <property type="match status" value="1"/>
</dbReference>
<dbReference type="Pfam" id="PF04100">
    <property type="entry name" value="Vps53_N"/>
    <property type="match status" value="1"/>
</dbReference>
<dbReference type="PANTHER" id="PTHR11804:SF84">
    <property type="entry name" value="SACCHAROLYSIN"/>
    <property type="match status" value="1"/>
</dbReference>
<dbReference type="InterPro" id="IPR024079">
    <property type="entry name" value="MetalloPept_cat_dom_sf"/>
</dbReference>
<dbReference type="GO" id="GO:0004222">
    <property type="term" value="F:metalloendopeptidase activity"/>
    <property type="evidence" value="ECO:0007669"/>
    <property type="project" value="InterPro"/>
</dbReference>
<dbReference type="Gene3D" id="1.10.1370.10">
    <property type="entry name" value="Neurolysin, domain 3"/>
    <property type="match status" value="1"/>
</dbReference>
<feature type="coiled-coil region" evidence="9">
    <location>
        <begin position="1024"/>
        <end position="1051"/>
    </location>
</feature>
<evidence type="ECO:0000259" key="10">
    <source>
        <dbReference type="Pfam" id="PF01432"/>
    </source>
</evidence>
<dbReference type="InterPro" id="IPR001567">
    <property type="entry name" value="Pept_M3A_M3B_dom"/>
</dbReference>
<keyword evidence="6 8" id="KW-0862">Zinc</keyword>
<dbReference type="CDD" id="cd06455">
    <property type="entry name" value="M3A_TOP"/>
    <property type="match status" value="1"/>
</dbReference>
<evidence type="ECO:0000256" key="7">
    <source>
        <dbReference type="ARBA" id="ARBA00023049"/>
    </source>
</evidence>
<dbReference type="InterPro" id="IPR007234">
    <property type="entry name" value="Vps53_N"/>
</dbReference>
<comment type="similarity">
    <text evidence="1 8">Belongs to the peptidase M3 family.</text>
</comment>
<evidence type="ECO:0000259" key="12">
    <source>
        <dbReference type="Pfam" id="PF16854"/>
    </source>
</evidence>
<evidence type="ECO:0000256" key="2">
    <source>
        <dbReference type="ARBA" id="ARBA00014103"/>
    </source>
</evidence>
<keyword evidence="5 8" id="KW-0378">Hydrolase</keyword>
<evidence type="ECO:0000256" key="5">
    <source>
        <dbReference type="ARBA" id="ARBA00022801"/>
    </source>
</evidence>
<dbReference type="OrthoDB" id="534666at2759"/>
<dbReference type="Proteomes" id="UP000678499">
    <property type="component" value="Unassembled WGS sequence"/>
</dbReference>
<dbReference type="Pfam" id="PF16854">
    <property type="entry name" value="VPS53_C"/>
    <property type="match status" value="1"/>
</dbReference>
<evidence type="ECO:0000313" key="13">
    <source>
        <dbReference type="EMBL" id="CAD7275844.1"/>
    </source>
</evidence>
<dbReference type="InterPro" id="IPR024080">
    <property type="entry name" value="Neurolysin/TOP_N"/>
</dbReference>
<evidence type="ECO:0000259" key="11">
    <source>
        <dbReference type="Pfam" id="PF04100"/>
    </source>
</evidence>
<dbReference type="Pfam" id="PF01432">
    <property type="entry name" value="Peptidase_M3"/>
    <property type="match status" value="1"/>
</dbReference>
<protein>
    <recommendedName>
        <fullName evidence="2">Vacuolar protein sorting-associated protein 53 homolog</fullName>
    </recommendedName>
</protein>
<feature type="domain" description="Peptidase M3A/M3B catalytic" evidence="10">
    <location>
        <begin position="1095"/>
        <end position="1564"/>
    </location>
</feature>
<dbReference type="FunFam" id="3.40.390.10:FF:000006">
    <property type="entry name" value="Thimet oligopeptidase 1"/>
    <property type="match status" value="1"/>
</dbReference>
<dbReference type="GO" id="GO:0006518">
    <property type="term" value="P:peptide metabolic process"/>
    <property type="evidence" value="ECO:0007669"/>
    <property type="project" value="TreeGrafter"/>
</dbReference>
<name>A0A7R9BI94_9CRUS</name>
<dbReference type="PANTHER" id="PTHR11804">
    <property type="entry name" value="PROTEASE M3 THIMET OLIGOPEPTIDASE-RELATED"/>
    <property type="match status" value="1"/>
</dbReference>